<dbReference type="Proteomes" id="UP000289738">
    <property type="component" value="Chromosome B08"/>
</dbReference>
<comment type="caution">
    <text evidence="1">The sequence shown here is derived from an EMBL/GenBank/DDBJ whole genome shotgun (WGS) entry which is preliminary data.</text>
</comment>
<evidence type="ECO:0000313" key="2">
    <source>
        <dbReference type="Proteomes" id="UP000289738"/>
    </source>
</evidence>
<accession>A0A444Y6H5</accession>
<protein>
    <recommendedName>
        <fullName evidence="3">Carrier domain-containing protein</fullName>
    </recommendedName>
</protein>
<name>A0A444Y6H5_ARAHY</name>
<dbReference type="EMBL" id="SDMP01000018">
    <property type="protein sequence ID" value="RYQ97562.1"/>
    <property type="molecule type" value="Genomic_DNA"/>
</dbReference>
<dbReference type="InterPro" id="IPR044813">
    <property type="entry name" value="ACP_chloroplastic"/>
</dbReference>
<reference evidence="1 2" key="1">
    <citation type="submission" date="2019-01" db="EMBL/GenBank/DDBJ databases">
        <title>Sequencing of cultivated peanut Arachis hypogaea provides insights into genome evolution and oil improvement.</title>
        <authorList>
            <person name="Chen X."/>
        </authorList>
    </citation>
    <scope>NUCLEOTIDE SEQUENCE [LARGE SCALE GENOMIC DNA]</scope>
    <source>
        <strain evidence="2">cv. Fuhuasheng</strain>
        <tissue evidence="1">Leaves</tissue>
    </source>
</reference>
<keyword evidence="2" id="KW-1185">Reference proteome</keyword>
<dbReference type="Gene3D" id="1.10.1200.10">
    <property type="entry name" value="ACP-like"/>
    <property type="match status" value="1"/>
</dbReference>
<evidence type="ECO:0000313" key="1">
    <source>
        <dbReference type="EMBL" id="RYQ97562.1"/>
    </source>
</evidence>
<sequence>MIIGLYGTGTPCRISRPCLVKPLISILFSSQVGVASGEARPAPSLPYYKKCGAVFGLLPPRHLHSTAAAPSSLHYRRVRRLSVKLASPSHRQTRVAVAPSHRHTRIAVAPSHSRRRRSVLQGSSADLANQETVQKVCDIVKKQLALPEGSSVTGESKFAALGADSLYTVLSHFLKLHL</sequence>
<dbReference type="PANTHER" id="PTHR46153:SF20">
    <property type="entry name" value="ACYL CARRIER PROTEIN 2, CHLOROPLASTIC-RELATED"/>
    <property type="match status" value="1"/>
</dbReference>
<organism evidence="1 2">
    <name type="scientific">Arachis hypogaea</name>
    <name type="common">Peanut</name>
    <dbReference type="NCBI Taxonomy" id="3818"/>
    <lineage>
        <taxon>Eukaryota</taxon>
        <taxon>Viridiplantae</taxon>
        <taxon>Streptophyta</taxon>
        <taxon>Embryophyta</taxon>
        <taxon>Tracheophyta</taxon>
        <taxon>Spermatophyta</taxon>
        <taxon>Magnoliopsida</taxon>
        <taxon>eudicotyledons</taxon>
        <taxon>Gunneridae</taxon>
        <taxon>Pentapetalae</taxon>
        <taxon>rosids</taxon>
        <taxon>fabids</taxon>
        <taxon>Fabales</taxon>
        <taxon>Fabaceae</taxon>
        <taxon>Papilionoideae</taxon>
        <taxon>50 kb inversion clade</taxon>
        <taxon>dalbergioids sensu lato</taxon>
        <taxon>Dalbergieae</taxon>
        <taxon>Pterocarpus clade</taxon>
        <taxon>Arachis</taxon>
    </lineage>
</organism>
<gene>
    <name evidence="1" type="ORF">Ahy_B08g093640</name>
</gene>
<dbReference type="PANTHER" id="PTHR46153">
    <property type="entry name" value="ACYL CARRIER PROTEIN"/>
    <property type="match status" value="1"/>
</dbReference>
<dbReference type="GO" id="GO:0000036">
    <property type="term" value="F:acyl carrier activity"/>
    <property type="evidence" value="ECO:0007669"/>
    <property type="project" value="InterPro"/>
</dbReference>
<evidence type="ECO:0008006" key="3">
    <source>
        <dbReference type="Google" id="ProtNLM"/>
    </source>
</evidence>
<dbReference type="AlphaFoldDB" id="A0A444Y6H5"/>
<dbReference type="InterPro" id="IPR036736">
    <property type="entry name" value="ACP-like_sf"/>
</dbReference>
<proteinExistence type="predicted"/>